<name>A0AAW2DIN9_9ROSI</name>
<proteinExistence type="predicted"/>
<dbReference type="InterPro" id="IPR012337">
    <property type="entry name" value="RNaseH-like_sf"/>
</dbReference>
<dbReference type="GO" id="GO:0004523">
    <property type="term" value="F:RNA-DNA hybrid ribonuclease activity"/>
    <property type="evidence" value="ECO:0007669"/>
    <property type="project" value="InterPro"/>
</dbReference>
<dbReference type="AlphaFoldDB" id="A0AAW2DIN9"/>
<sequence>MDKSDVELMLVQAWLIWHQQNRVVYGGKFLEPGWLNKRAAELLEEFQQSQDNLQADDVLGPPRQVLQNAEMSWQPPPQSVYKLNYDAAVFADNASSGFSAVIRNSCGEVMAAMTAKGPAVQCSEEAKLLACRKAMEFAIDAGFTVLIVEGDSVNATKSIASGKDNQSAIGHVVGDIRHLMGALEWISVSCTKRIGNRVAHELARYAQHVISDLYWMEEVPSVAIESVNSDASLI</sequence>
<feature type="domain" description="RNase H type-1" evidence="1">
    <location>
        <begin position="84"/>
        <end position="206"/>
    </location>
</feature>
<dbReference type="Pfam" id="PF13456">
    <property type="entry name" value="RVT_3"/>
    <property type="match status" value="1"/>
</dbReference>
<dbReference type="Gene3D" id="3.30.420.10">
    <property type="entry name" value="Ribonuclease H-like superfamily/Ribonuclease H"/>
    <property type="match status" value="1"/>
</dbReference>
<keyword evidence="3" id="KW-1185">Reference proteome</keyword>
<dbReference type="EMBL" id="JAZDWU010000002">
    <property type="protein sequence ID" value="KAL0010522.1"/>
    <property type="molecule type" value="Genomic_DNA"/>
</dbReference>
<dbReference type="InterPro" id="IPR052929">
    <property type="entry name" value="RNase_H-like_EbsB-rel"/>
</dbReference>
<dbReference type="PANTHER" id="PTHR47074">
    <property type="entry name" value="BNAC02G40300D PROTEIN"/>
    <property type="match status" value="1"/>
</dbReference>
<evidence type="ECO:0000313" key="2">
    <source>
        <dbReference type="EMBL" id="KAL0010522.1"/>
    </source>
</evidence>
<dbReference type="InterPro" id="IPR044730">
    <property type="entry name" value="RNase_H-like_dom_plant"/>
</dbReference>
<evidence type="ECO:0000259" key="1">
    <source>
        <dbReference type="Pfam" id="PF13456"/>
    </source>
</evidence>
<accession>A0AAW2DIN9</accession>
<protein>
    <recommendedName>
        <fullName evidence="1">RNase H type-1 domain-containing protein</fullName>
    </recommendedName>
</protein>
<dbReference type="CDD" id="cd06222">
    <property type="entry name" value="RNase_H_like"/>
    <property type="match status" value="1"/>
</dbReference>
<dbReference type="InterPro" id="IPR002156">
    <property type="entry name" value="RNaseH_domain"/>
</dbReference>
<dbReference type="GO" id="GO:0003676">
    <property type="term" value="F:nucleic acid binding"/>
    <property type="evidence" value="ECO:0007669"/>
    <property type="project" value="InterPro"/>
</dbReference>
<comment type="caution">
    <text evidence="2">The sequence shown here is derived from an EMBL/GenBank/DDBJ whole genome shotgun (WGS) entry which is preliminary data.</text>
</comment>
<reference evidence="2 3" key="1">
    <citation type="submission" date="2024-01" db="EMBL/GenBank/DDBJ databases">
        <title>A telomere-to-telomere, gap-free genome of sweet tea (Lithocarpus litseifolius).</title>
        <authorList>
            <person name="Zhou J."/>
        </authorList>
    </citation>
    <scope>NUCLEOTIDE SEQUENCE [LARGE SCALE GENOMIC DNA]</scope>
    <source>
        <strain evidence="2">Zhou-2022a</strain>
        <tissue evidence="2">Leaf</tissue>
    </source>
</reference>
<evidence type="ECO:0000313" key="3">
    <source>
        <dbReference type="Proteomes" id="UP001459277"/>
    </source>
</evidence>
<dbReference type="InterPro" id="IPR036397">
    <property type="entry name" value="RNaseH_sf"/>
</dbReference>
<gene>
    <name evidence="2" type="ORF">SO802_005630</name>
</gene>
<dbReference type="SUPFAM" id="SSF53098">
    <property type="entry name" value="Ribonuclease H-like"/>
    <property type="match status" value="1"/>
</dbReference>
<organism evidence="2 3">
    <name type="scientific">Lithocarpus litseifolius</name>
    <dbReference type="NCBI Taxonomy" id="425828"/>
    <lineage>
        <taxon>Eukaryota</taxon>
        <taxon>Viridiplantae</taxon>
        <taxon>Streptophyta</taxon>
        <taxon>Embryophyta</taxon>
        <taxon>Tracheophyta</taxon>
        <taxon>Spermatophyta</taxon>
        <taxon>Magnoliopsida</taxon>
        <taxon>eudicotyledons</taxon>
        <taxon>Gunneridae</taxon>
        <taxon>Pentapetalae</taxon>
        <taxon>rosids</taxon>
        <taxon>fabids</taxon>
        <taxon>Fagales</taxon>
        <taxon>Fagaceae</taxon>
        <taxon>Lithocarpus</taxon>
    </lineage>
</organism>
<dbReference type="Proteomes" id="UP001459277">
    <property type="component" value="Unassembled WGS sequence"/>
</dbReference>
<dbReference type="PANTHER" id="PTHR47074:SF48">
    <property type="entry name" value="POLYNUCLEOTIDYL TRANSFERASE, RIBONUCLEASE H-LIKE SUPERFAMILY PROTEIN"/>
    <property type="match status" value="1"/>
</dbReference>